<keyword evidence="5" id="KW-0472">Membrane</keyword>
<dbReference type="SUPFAM" id="SSF47928">
    <property type="entry name" value="N-terminal domain of the delta subunit of the F1F0-ATP synthase"/>
    <property type="match status" value="1"/>
</dbReference>
<dbReference type="GO" id="GO:0016020">
    <property type="term" value="C:membrane"/>
    <property type="evidence" value="ECO:0007669"/>
    <property type="project" value="UniProtKB-SubCell"/>
</dbReference>
<dbReference type="PRINTS" id="PR00125">
    <property type="entry name" value="ATPASEDELTA"/>
</dbReference>
<keyword evidence="4" id="KW-0406">Ion transport</keyword>
<comment type="subcellular location">
    <subcellularLocation>
        <location evidence="1">Membrane</location>
    </subcellularLocation>
</comment>
<dbReference type="PANTHER" id="PTHR11910">
    <property type="entry name" value="ATP SYNTHASE DELTA CHAIN"/>
    <property type="match status" value="1"/>
</dbReference>
<evidence type="ECO:0000256" key="5">
    <source>
        <dbReference type="ARBA" id="ARBA00023136"/>
    </source>
</evidence>
<proteinExistence type="inferred from homology"/>
<protein>
    <submittedName>
        <fullName evidence="7">ATP synthase delta chain</fullName>
        <ecNumber evidence="7">3.6.3.14</ecNumber>
    </submittedName>
</protein>
<evidence type="ECO:0000256" key="1">
    <source>
        <dbReference type="ARBA" id="ARBA00004370"/>
    </source>
</evidence>
<dbReference type="EC" id="3.6.3.14" evidence="7"/>
<dbReference type="GO" id="GO:0046933">
    <property type="term" value="F:proton-transporting ATP synthase activity, rotational mechanism"/>
    <property type="evidence" value="ECO:0007669"/>
    <property type="project" value="InterPro"/>
</dbReference>
<dbReference type="EMBL" id="FRYL01000021">
    <property type="protein sequence ID" value="SHO80942.1"/>
    <property type="molecule type" value="Genomic_DNA"/>
</dbReference>
<evidence type="ECO:0000256" key="3">
    <source>
        <dbReference type="ARBA" id="ARBA00022781"/>
    </source>
</evidence>
<keyword evidence="6" id="KW-0066">ATP synthesis</keyword>
<name>A0A1W1EJH3_9ZZZZ</name>
<dbReference type="Gene3D" id="1.10.520.20">
    <property type="entry name" value="N-terminal domain of the delta subunit of the F1F0-ATP synthase"/>
    <property type="match status" value="1"/>
</dbReference>
<reference evidence="7" key="1">
    <citation type="submission" date="2016-10" db="EMBL/GenBank/DDBJ databases">
        <authorList>
            <person name="de Groot N.N."/>
        </authorList>
    </citation>
    <scope>NUCLEOTIDE SEQUENCE</scope>
</reference>
<evidence type="ECO:0000256" key="6">
    <source>
        <dbReference type="ARBA" id="ARBA00023310"/>
    </source>
</evidence>
<accession>A0A1W1EJH3</accession>
<keyword evidence="3" id="KW-0375">Hydrogen ion transport</keyword>
<evidence type="ECO:0000256" key="4">
    <source>
        <dbReference type="ARBA" id="ARBA00023065"/>
    </source>
</evidence>
<dbReference type="InterPro" id="IPR026015">
    <property type="entry name" value="ATP_synth_OSCP/delta_N_sf"/>
</dbReference>
<dbReference type="HAMAP" id="MF_01416">
    <property type="entry name" value="ATP_synth_delta_bact"/>
    <property type="match status" value="1"/>
</dbReference>
<keyword evidence="7" id="KW-0378">Hydrolase</keyword>
<dbReference type="NCBIfam" id="NF006291">
    <property type="entry name" value="PRK08474.1"/>
    <property type="match status" value="1"/>
</dbReference>
<evidence type="ECO:0000313" key="7">
    <source>
        <dbReference type="EMBL" id="SHO80942.1"/>
    </source>
</evidence>
<dbReference type="GO" id="GO:0016787">
    <property type="term" value="F:hydrolase activity"/>
    <property type="evidence" value="ECO:0007669"/>
    <property type="project" value="UniProtKB-KW"/>
</dbReference>
<evidence type="ECO:0000256" key="2">
    <source>
        <dbReference type="ARBA" id="ARBA00022448"/>
    </source>
</evidence>
<sequence length="177" mass="19782">MEELIAKRYVKALLDISSQNQKSSYVKILNSLSKAFDASEVKTIIDSPIVSNEDKLKLVLDAIGKKGDSNITNFIKILAENGRLSLLPAISTLLNMEIQKEKNEYQGIIISNDNLSKQSISSLEETLKKYTGSEIRLTQEKGNIDGLKVSVEDLGIEVSFSKNRVKQQLIDFIKKSF</sequence>
<dbReference type="AlphaFoldDB" id="A0A1W1EJH3"/>
<organism evidence="7">
    <name type="scientific">hydrothermal vent metagenome</name>
    <dbReference type="NCBI Taxonomy" id="652676"/>
    <lineage>
        <taxon>unclassified sequences</taxon>
        <taxon>metagenomes</taxon>
        <taxon>ecological metagenomes</taxon>
    </lineage>
</organism>
<keyword evidence="2" id="KW-0813">Transport</keyword>
<dbReference type="Pfam" id="PF00213">
    <property type="entry name" value="OSCP"/>
    <property type="match status" value="1"/>
</dbReference>
<dbReference type="NCBIfam" id="TIGR01145">
    <property type="entry name" value="ATP_synt_delta"/>
    <property type="match status" value="1"/>
</dbReference>
<dbReference type="InterPro" id="IPR000711">
    <property type="entry name" value="ATPase_OSCP/dsu"/>
</dbReference>
<gene>
    <name evidence="7" type="ORF">MNB_SV-15-593</name>
</gene>